<dbReference type="InterPro" id="IPR019647">
    <property type="entry name" value="PhoP_reg_network_YrbL"/>
</dbReference>
<dbReference type="STRING" id="53463.SAMN05444389_104207"/>
<organism evidence="1 2">
    <name type="scientific">Paracoccus solventivorans</name>
    <dbReference type="NCBI Taxonomy" id="53463"/>
    <lineage>
        <taxon>Bacteria</taxon>
        <taxon>Pseudomonadati</taxon>
        <taxon>Pseudomonadota</taxon>
        <taxon>Alphaproteobacteria</taxon>
        <taxon>Rhodobacterales</taxon>
        <taxon>Paracoccaceae</taxon>
        <taxon>Paracoccus</taxon>
    </lineage>
</organism>
<dbReference type="Proteomes" id="UP000184444">
    <property type="component" value="Unassembled WGS sequence"/>
</dbReference>
<evidence type="ECO:0000313" key="1">
    <source>
        <dbReference type="EMBL" id="SHM17258.1"/>
    </source>
</evidence>
<evidence type="ECO:0000313" key="2">
    <source>
        <dbReference type="Proteomes" id="UP000184444"/>
    </source>
</evidence>
<gene>
    <name evidence="1" type="ORF">SAMN05444389_104207</name>
</gene>
<sequence length="208" mass="23205">MLSVESCVRIGQGTIKNVYQHPHDPHKVIKTIRPELVADDGGFASQGPRRRALFQGAYRQFRRHLLQYLQLCKSTRGSGQFSFPIETPSGLIGTTEGLGLITEKVIAPDGKCWTLHNLATGPGLEDKHLRALVRFFDDCVRLHVVFGEVNAAGLMYTESRNDRPEFVLVDGIGEKLLIPVRAMSSRISARHVRKVQARIVETLDIPLP</sequence>
<reference evidence="2" key="1">
    <citation type="submission" date="2016-11" db="EMBL/GenBank/DDBJ databases">
        <authorList>
            <person name="Varghese N."/>
            <person name="Submissions S."/>
        </authorList>
    </citation>
    <scope>NUCLEOTIDE SEQUENCE [LARGE SCALE GENOMIC DNA]</scope>
    <source>
        <strain evidence="2">DSM 6637</strain>
    </source>
</reference>
<protein>
    <submittedName>
        <fullName evidence="1">PhoP regulatory network protein YrbL</fullName>
    </submittedName>
</protein>
<dbReference type="OrthoDB" id="5421848at2"/>
<dbReference type="AlphaFoldDB" id="A0A1M7GMA6"/>
<dbReference type="EMBL" id="FRCK01000004">
    <property type="protein sequence ID" value="SHM17258.1"/>
    <property type="molecule type" value="Genomic_DNA"/>
</dbReference>
<accession>A0A1M7GMA6</accession>
<name>A0A1M7GMA6_9RHOB</name>
<keyword evidence="2" id="KW-1185">Reference proteome</keyword>
<dbReference type="Pfam" id="PF10707">
    <property type="entry name" value="YrbL-PhoP_reg"/>
    <property type="match status" value="1"/>
</dbReference>
<proteinExistence type="predicted"/>
<dbReference type="RefSeq" id="WP_073065407.1">
    <property type="nucleotide sequence ID" value="NZ_FRCK01000004.1"/>
</dbReference>